<dbReference type="GO" id="GO:0005634">
    <property type="term" value="C:nucleus"/>
    <property type="evidence" value="ECO:0007669"/>
    <property type="project" value="TreeGrafter"/>
</dbReference>
<comment type="caution">
    <text evidence="2">The sequence shown here is derived from an EMBL/GenBank/DDBJ whole genome shotgun (WGS) entry which is preliminary data.</text>
</comment>
<dbReference type="EMBL" id="JACGWJ010000017">
    <property type="protein sequence ID" value="KAL0355955.1"/>
    <property type="molecule type" value="Genomic_DNA"/>
</dbReference>
<name>A0AAW2PIC2_SESRA</name>
<dbReference type="GO" id="GO:0000380">
    <property type="term" value="P:alternative mRNA splicing, via spliceosome"/>
    <property type="evidence" value="ECO:0007669"/>
    <property type="project" value="InterPro"/>
</dbReference>
<sequence length="351" mass="40247">MEDEKLAAYYDDLTRRGGGAARFKQGLGFSSSNSSAHDDVPARGSALPSTSSFLSSFVRASSPSKTSEFEKQAQLQSIQDKLSKKHKEKTRSRSPSRNSSRRSRSRSRDRIRDKHSRRRSRSRSRSRDRHSRRRSRSRSRDRRSRRRSRSREDESRRKYRSRSRSREKNRERSRRHGSPEERRSEKGEKRGEARGGGGGVDYAKLIEGYDNMTPAQRVKAKMKLQLSKTVENDETIGKGSGWERFDFNKDAPLDDEEEIEAAEDDAVLVKHMGQSFRFSAVEARKEEEIKAAHDEAMFGGSSYPPPAETDDEAEKESQRKENIESAPVTSLLSTQVLTMQQGSWRDRARKP</sequence>
<feature type="compositionally biased region" description="Polar residues" evidence="1">
    <location>
        <begin position="327"/>
        <end position="343"/>
    </location>
</feature>
<evidence type="ECO:0000313" key="2">
    <source>
        <dbReference type="EMBL" id="KAL0355955.1"/>
    </source>
</evidence>
<evidence type="ECO:0000256" key="1">
    <source>
        <dbReference type="SAM" id="MobiDB-lite"/>
    </source>
</evidence>
<feature type="compositionally biased region" description="Basic residues" evidence="1">
    <location>
        <begin position="113"/>
        <end position="149"/>
    </location>
</feature>
<feature type="region of interest" description="Disordered" evidence="1">
    <location>
        <begin position="17"/>
        <end position="202"/>
    </location>
</feature>
<reference evidence="2" key="1">
    <citation type="submission" date="2020-06" db="EMBL/GenBank/DDBJ databases">
        <authorList>
            <person name="Li T."/>
            <person name="Hu X."/>
            <person name="Zhang T."/>
            <person name="Song X."/>
            <person name="Zhang H."/>
            <person name="Dai N."/>
            <person name="Sheng W."/>
            <person name="Hou X."/>
            <person name="Wei L."/>
        </authorList>
    </citation>
    <scope>NUCLEOTIDE SEQUENCE</scope>
    <source>
        <strain evidence="2">G02</strain>
        <tissue evidence="2">Leaf</tissue>
    </source>
</reference>
<organism evidence="2">
    <name type="scientific">Sesamum radiatum</name>
    <name type="common">Black benniseed</name>
    <dbReference type="NCBI Taxonomy" id="300843"/>
    <lineage>
        <taxon>Eukaryota</taxon>
        <taxon>Viridiplantae</taxon>
        <taxon>Streptophyta</taxon>
        <taxon>Embryophyta</taxon>
        <taxon>Tracheophyta</taxon>
        <taxon>Spermatophyta</taxon>
        <taxon>Magnoliopsida</taxon>
        <taxon>eudicotyledons</taxon>
        <taxon>Gunneridae</taxon>
        <taxon>Pentapetalae</taxon>
        <taxon>asterids</taxon>
        <taxon>lamiids</taxon>
        <taxon>Lamiales</taxon>
        <taxon>Pedaliaceae</taxon>
        <taxon>Sesamum</taxon>
    </lineage>
</organism>
<dbReference type="PANTHER" id="PTHR31968">
    <property type="entry name" value="SERINE/ARGININE-RELATED PROTEIN 53"/>
    <property type="match status" value="1"/>
</dbReference>
<feature type="compositionally biased region" description="Basic and acidic residues" evidence="1">
    <location>
        <begin position="177"/>
        <end position="193"/>
    </location>
</feature>
<reference evidence="2" key="2">
    <citation type="journal article" date="2024" name="Plant">
        <title>Genomic evolution and insights into agronomic trait innovations of Sesamum species.</title>
        <authorList>
            <person name="Miao H."/>
            <person name="Wang L."/>
            <person name="Qu L."/>
            <person name="Liu H."/>
            <person name="Sun Y."/>
            <person name="Le M."/>
            <person name="Wang Q."/>
            <person name="Wei S."/>
            <person name="Zheng Y."/>
            <person name="Lin W."/>
            <person name="Duan Y."/>
            <person name="Cao H."/>
            <person name="Xiong S."/>
            <person name="Wang X."/>
            <person name="Wei L."/>
            <person name="Li C."/>
            <person name="Ma Q."/>
            <person name="Ju M."/>
            <person name="Zhao R."/>
            <person name="Li G."/>
            <person name="Mu C."/>
            <person name="Tian Q."/>
            <person name="Mei H."/>
            <person name="Zhang T."/>
            <person name="Gao T."/>
            <person name="Zhang H."/>
        </authorList>
    </citation>
    <scope>NUCLEOTIDE SEQUENCE</scope>
    <source>
        <strain evidence="2">G02</strain>
    </source>
</reference>
<protein>
    <submittedName>
        <fullName evidence="2">Uncharacterized protein</fullName>
    </submittedName>
</protein>
<dbReference type="PANTHER" id="PTHR31968:SF4">
    <property type="entry name" value="SERINE_ARGININE-RELATED PROTEIN 53"/>
    <property type="match status" value="1"/>
</dbReference>
<gene>
    <name evidence="2" type="ORF">Sradi_4042400</name>
</gene>
<feature type="compositionally biased region" description="Low complexity" evidence="1">
    <location>
        <begin position="45"/>
        <end position="64"/>
    </location>
</feature>
<dbReference type="GO" id="GO:0005737">
    <property type="term" value="C:cytoplasm"/>
    <property type="evidence" value="ECO:0007669"/>
    <property type="project" value="TreeGrafter"/>
</dbReference>
<dbReference type="AlphaFoldDB" id="A0AAW2PIC2"/>
<dbReference type="InterPro" id="IPR034604">
    <property type="entry name" value="SRRP53"/>
</dbReference>
<proteinExistence type="predicted"/>
<feature type="region of interest" description="Disordered" evidence="1">
    <location>
        <begin position="291"/>
        <end position="351"/>
    </location>
</feature>
<feature type="compositionally biased region" description="Basic residues" evidence="1">
    <location>
        <begin position="83"/>
        <end position="105"/>
    </location>
</feature>
<accession>A0AAW2PIC2</accession>